<dbReference type="PROSITE" id="PS01128">
    <property type="entry name" value="SHIKIMATE_KINASE"/>
    <property type="match status" value="1"/>
</dbReference>
<comment type="catalytic activity">
    <reaction evidence="10 11">
        <text>shikimate + ATP = 3-phosphoshikimate + ADP + H(+)</text>
        <dbReference type="Rhea" id="RHEA:13121"/>
        <dbReference type="ChEBI" id="CHEBI:15378"/>
        <dbReference type="ChEBI" id="CHEBI:30616"/>
        <dbReference type="ChEBI" id="CHEBI:36208"/>
        <dbReference type="ChEBI" id="CHEBI:145989"/>
        <dbReference type="ChEBI" id="CHEBI:456216"/>
        <dbReference type="EC" id="2.7.1.71"/>
    </reaction>
</comment>
<evidence type="ECO:0000256" key="9">
    <source>
        <dbReference type="ARBA" id="ARBA00023141"/>
    </source>
</evidence>
<dbReference type="CDD" id="cd00093">
    <property type="entry name" value="HTH_XRE"/>
    <property type="match status" value="1"/>
</dbReference>
<comment type="pathway">
    <text evidence="1 11">Metabolic intermediate biosynthesis; chorismate biosynthesis; chorismate from D-erythrose 4-phosphate and phosphoenolpyruvate: step 5/7.</text>
</comment>
<keyword evidence="5 11" id="KW-0808">Transferase</keyword>
<evidence type="ECO:0000256" key="11">
    <source>
        <dbReference type="HAMAP-Rule" id="MF_00109"/>
    </source>
</evidence>
<feature type="region of interest" description="Disordered" evidence="12">
    <location>
        <begin position="1"/>
        <end position="21"/>
    </location>
</feature>
<dbReference type="GO" id="GO:0009073">
    <property type="term" value="P:aromatic amino acid family biosynthetic process"/>
    <property type="evidence" value="ECO:0007669"/>
    <property type="project" value="UniProtKB-KW"/>
</dbReference>
<dbReference type="GO" id="GO:0005829">
    <property type="term" value="C:cytosol"/>
    <property type="evidence" value="ECO:0007669"/>
    <property type="project" value="TreeGrafter"/>
</dbReference>
<feature type="binding site" evidence="11">
    <location>
        <position position="250"/>
    </location>
    <ligand>
        <name>ATP</name>
        <dbReference type="ChEBI" id="CHEBI:30616"/>
    </ligand>
</feature>
<dbReference type="GO" id="GO:0003677">
    <property type="term" value="F:DNA binding"/>
    <property type="evidence" value="ECO:0007669"/>
    <property type="project" value="InterPro"/>
</dbReference>
<dbReference type="HAMAP" id="MF_00109">
    <property type="entry name" value="Shikimate_kinase"/>
    <property type="match status" value="1"/>
</dbReference>
<evidence type="ECO:0000313" key="14">
    <source>
        <dbReference type="EMBL" id="SIP97017.1"/>
    </source>
</evidence>
<evidence type="ECO:0000256" key="8">
    <source>
        <dbReference type="ARBA" id="ARBA00022840"/>
    </source>
</evidence>
<dbReference type="Pfam" id="PF01202">
    <property type="entry name" value="SKI"/>
    <property type="match status" value="1"/>
</dbReference>
<feature type="compositionally biased region" description="Polar residues" evidence="12">
    <location>
        <begin position="1"/>
        <end position="12"/>
    </location>
</feature>
<sequence>MSLEPTTESQQEALPAAEQVTESNILPTLGKRVREIRDRRGMTRKLVAREAGVSERHLAHLEGGDGNVSIVLLHNIARALNVSLIELLAPETEDTVEKRLIRRFLERLPQHRLEEVVFRLMRDFGHEEAVRRKRIALIGLRGAGKSTLGKRLAQEETMPFIELDREIEKETGIPGREIFSLYGQSGYRRIEKRTLERVLRDNPRAVISVGGGVVSQPESFEMLLSQCMTVWVKAQPEEHMARVMAQGDLRPMAGNDEAMEDLKRILEARLPLYAKADTVLDTSGETVDQSFIKLRQLVLG</sequence>
<dbReference type="GO" id="GO:0004765">
    <property type="term" value="F:shikimate kinase activity"/>
    <property type="evidence" value="ECO:0007669"/>
    <property type="project" value="UniProtKB-UniRule"/>
</dbReference>
<protein>
    <recommendedName>
        <fullName evidence="3 11">Shikimate kinase</fullName>
        <shortName evidence="11">SK</shortName>
        <ecNumber evidence="3 11">2.7.1.71</ecNumber>
    </recommendedName>
</protein>
<keyword evidence="8 11" id="KW-0067">ATP-binding</keyword>
<dbReference type="PANTHER" id="PTHR21087:SF16">
    <property type="entry name" value="SHIKIMATE KINASE 1, CHLOROPLASTIC"/>
    <property type="match status" value="1"/>
</dbReference>
<dbReference type="GO" id="GO:0009423">
    <property type="term" value="P:chorismate biosynthetic process"/>
    <property type="evidence" value="ECO:0007669"/>
    <property type="project" value="UniProtKB-UniRule"/>
</dbReference>
<keyword evidence="4 11" id="KW-0028">Amino-acid biosynthesis</keyword>
<dbReference type="Gene3D" id="1.10.260.40">
    <property type="entry name" value="lambda repressor-like DNA-binding domains"/>
    <property type="match status" value="1"/>
</dbReference>
<comment type="cofactor">
    <cofactor evidence="11">
        <name>Mg(2+)</name>
        <dbReference type="ChEBI" id="CHEBI:18420"/>
    </cofactor>
    <text evidence="11">Binds 1 Mg(2+) ion per subunit.</text>
</comment>
<evidence type="ECO:0000256" key="5">
    <source>
        <dbReference type="ARBA" id="ARBA00022679"/>
    </source>
</evidence>
<dbReference type="SUPFAM" id="SSF47413">
    <property type="entry name" value="lambda repressor-like DNA-binding domains"/>
    <property type="match status" value="1"/>
</dbReference>
<evidence type="ECO:0000256" key="12">
    <source>
        <dbReference type="SAM" id="MobiDB-lite"/>
    </source>
</evidence>
<dbReference type="AlphaFoldDB" id="A0A1N6NYD4"/>
<feature type="binding site" evidence="11">
    <location>
        <position position="188"/>
    </location>
    <ligand>
        <name>substrate</name>
    </ligand>
</feature>
<comment type="subunit">
    <text evidence="11">Monomer.</text>
</comment>
<dbReference type="InterPro" id="IPR001387">
    <property type="entry name" value="Cro/C1-type_HTH"/>
</dbReference>
<feature type="binding site" evidence="11">
    <location>
        <position position="211"/>
    </location>
    <ligand>
        <name>substrate</name>
    </ligand>
</feature>
<feature type="binding site" evidence="11">
    <location>
        <position position="269"/>
    </location>
    <ligand>
        <name>substrate</name>
    </ligand>
</feature>
<keyword evidence="11" id="KW-0479">Metal-binding</keyword>
<dbReference type="PRINTS" id="PR01100">
    <property type="entry name" value="SHIKIMTKNASE"/>
</dbReference>
<dbReference type="Proteomes" id="UP000186819">
    <property type="component" value="Unassembled WGS sequence"/>
</dbReference>
<feature type="binding site" evidence="11">
    <location>
        <begin position="142"/>
        <end position="147"/>
    </location>
    <ligand>
        <name>ATP</name>
        <dbReference type="ChEBI" id="CHEBI:30616"/>
    </ligand>
</feature>
<dbReference type="Gene3D" id="3.40.50.300">
    <property type="entry name" value="P-loop containing nucleotide triphosphate hydrolases"/>
    <property type="match status" value="1"/>
</dbReference>
<dbReference type="GO" id="GO:0008652">
    <property type="term" value="P:amino acid biosynthetic process"/>
    <property type="evidence" value="ECO:0007669"/>
    <property type="project" value="UniProtKB-KW"/>
</dbReference>
<dbReference type="EC" id="2.7.1.71" evidence="3 11"/>
<dbReference type="GO" id="GO:0000287">
    <property type="term" value="F:magnesium ion binding"/>
    <property type="evidence" value="ECO:0007669"/>
    <property type="project" value="UniProtKB-UniRule"/>
</dbReference>
<evidence type="ECO:0000256" key="1">
    <source>
        <dbReference type="ARBA" id="ARBA00004842"/>
    </source>
</evidence>
<dbReference type="InterPro" id="IPR031322">
    <property type="entry name" value="Shikimate/glucono_kinase"/>
</dbReference>
<keyword evidence="11" id="KW-0460">Magnesium</keyword>
<dbReference type="PROSITE" id="PS50943">
    <property type="entry name" value="HTH_CROC1"/>
    <property type="match status" value="1"/>
</dbReference>
<keyword evidence="11" id="KW-0963">Cytoplasm</keyword>
<dbReference type="Pfam" id="PF01381">
    <property type="entry name" value="HTH_3"/>
    <property type="match status" value="1"/>
</dbReference>
<evidence type="ECO:0000256" key="6">
    <source>
        <dbReference type="ARBA" id="ARBA00022741"/>
    </source>
</evidence>
<dbReference type="InterPro" id="IPR023000">
    <property type="entry name" value="Shikimate_kinase_CS"/>
</dbReference>
<evidence type="ECO:0000256" key="7">
    <source>
        <dbReference type="ARBA" id="ARBA00022777"/>
    </source>
</evidence>
<evidence type="ECO:0000259" key="13">
    <source>
        <dbReference type="PROSITE" id="PS50943"/>
    </source>
</evidence>
<keyword evidence="9 11" id="KW-0057">Aromatic amino acid biosynthesis</keyword>
<comment type="subcellular location">
    <subcellularLocation>
        <location evidence="11">Cytoplasm</location>
    </subcellularLocation>
</comment>
<dbReference type="UniPathway" id="UPA00053">
    <property type="reaction ID" value="UER00088"/>
</dbReference>
<accession>A0A1N6NYD4</accession>
<dbReference type="STRING" id="34027.SAMN05421829_101510"/>
<name>A0A1N6NYD4_9RHOO</name>
<evidence type="ECO:0000313" key="15">
    <source>
        <dbReference type="Proteomes" id="UP000186819"/>
    </source>
</evidence>
<feature type="binding site" evidence="11">
    <location>
        <position position="146"/>
    </location>
    <ligand>
        <name>Mg(2+)</name>
        <dbReference type="ChEBI" id="CHEBI:18420"/>
    </ligand>
</feature>
<comment type="function">
    <text evidence="11">Catalyzes the specific phosphorylation of the 3-hydroxyl group of shikimic acid using ATP as a cosubstrate.</text>
</comment>
<dbReference type="EMBL" id="FTMD01000001">
    <property type="protein sequence ID" value="SIP97017.1"/>
    <property type="molecule type" value="Genomic_DNA"/>
</dbReference>
<dbReference type="GO" id="GO:0005524">
    <property type="term" value="F:ATP binding"/>
    <property type="evidence" value="ECO:0007669"/>
    <property type="project" value="UniProtKB-UniRule"/>
</dbReference>
<comment type="caution">
    <text evidence="11">Lacks conserved residue(s) required for the propagation of feature annotation.</text>
</comment>
<keyword evidence="15" id="KW-1185">Reference proteome</keyword>
<proteinExistence type="inferred from homology"/>
<dbReference type="SMART" id="SM00530">
    <property type="entry name" value="HTH_XRE"/>
    <property type="match status" value="1"/>
</dbReference>
<evidence type="ECO:0000256" key="2">
    <source>
        <dbReference type="ARBA" id="ARBA00006997"/>
    </source>
</evidence>
<comment type="similarity">
    <text evidence="2 11">Belongs to the shikimate kinase family.</text>
</comment>
<dbReference type="SUPFAM" id="SSF52540">
    <property type="entry name" value="P-loop containing nucleoside triphosphate hydrolases"/>
    <property type="match status" value="1"/>
</dbReference>
<keyword evidence="7 11" id="KW-0418">Kinase</keyword>
<reference evidence="15" key="1">
    <citation type="submission" date="2017-01" db="EMBL/GenBank/DDBJ databases">
        <authorList>
            <person name="Varghese N."/>
            <person name="Submissions S."/>
        </authorList>
    </citation>
    <scope>NUCLEOTIDE SEQUENCE [LARGE SCALE GENOMIC DNA]</scope>
    <source>
        <strain evidence="15">ATCC 51758</strain>
    </source>
</reference>
<dbReference type="NCBIfam" id="NF006015">
    <property type="entry name" value="PRK08154.1"/>
    <property type="match status" value="1"/>
</dbReference>
<gene>
    <name evidence="11" type="primary">aroK</name>
    <name evidence="14" type="ORF">SAMN05421829_101510</name>
</gene>
<evidence type="ECO:0000256" key="10">
    <source>
        <dbReference type="ARBA" id="ARBA00048567"/>
    </source>
</evidence>
<dbReference type="CDD" id="cd00464">
    <property type="entry name" value="SK"/>
    <property type="match status" value="1"/>
</dbReference>
<dbReference type="InterPro" id="IPR027417">
    <property type="entry name" value="P-loop_NTPase"/>
</dbReference>
<dbReference type="InterPro" id="IPR010982">
    <property type="entry name" value="Lambda_DNA-bd_dom_sf"/>
</dbReference>
<evidence type="ECO:0000256" key="4">
    <source>
        <dbReference type="ARBA" id="ARBA00022605"/>
    </source>
</evidence>
<dbReference type="OrthoDB" id="9800332at2"/>
<organism evidence="14 15">
    <name type="scientific">Aromatoleum tolulyticum</name>
    <dbReference type="NCBI Taxonomy" id="34027"/>
    <lineage>
        <taxon>Bacteria</taxon>
        <taxon>Pseudomonadati</taxon>
        <taxon>Pseudomonadota</taxon>
        <taxon>Betaproteobacteria</taxon>
        <taxon>Rhodocyclales</taxon>
        <taxon>Rhodocyclaceae</taxon>
        <taxon>Aromatoleum</taxon>
    </lineage>
</organism>
<keyword evidence="6 11" id="KW-0547">Nucleotide-binding</keyword>
<dbReference type="PANTHER" id="PTHR21087">
    <property type="entry name" value="SHIKIMATE KINASE"/>
    <property type="match status" value="1"/>
</dbReference>
<dbReference type="RefSeq" id="WP_076600501.1">
    <property type="nucleotide sequence ID" value="NZ_FTMD01000001.1"/>
</dbReference>
<evidence type="ECO:0000256" key="3">
    <source>
        <dbReference type="ARBA" id="ARBA00012154"/>
    </source>
</evidence>
<feature type="binding site" evidence="11">
    <location>
        <position position="164"/>
    </location>
    <ligand>
        <name>substrate</name>
    </ligand>
</feature>
<feature type="domain" description="HTH cro/C1-type" evidence="13">
    <location>
        <begin position="33"/>
        <end position="87"/>
    </location>
</feature>
<dbReference type="InterPro" id="IPR000623">
    <property type="entry name" value="Shikimate_kinase/TSH1"/>
</dbReference>